<dbReference type="GO" id="GO:0008841">
    <property type="term" value="F:dihydrofolate synthase activity"/>
    <property type="evidence" value="ECO:0007669"/>
    <property type="project" value="TreeGrafter"/>
</dbReference>
<dbReference type="GO" id="GO:0046872">
    <property type="term" value="F:metal ion binding"/>
    <property type="evidence" value="ECO:0007669"/>
    <property type="project" value="UniProtKB-KW"/>
</dbReference>
<keyword evidence="3" id="KW-0479">Metal-binding</keyword>
<dbReference type="GO" id="GO:0005829">
    <property type="term" value="C:cytosol"/>
    <property type="evidence" value="ECO:0007669"/>
    <property type="project" value="TreeGrafter"/>
</dbReference>
<comment type="similarity">
    <text evidence="1">Belongs to the folylpolyglutamate synthase family.</text>
</comment>
<keyword evidence="2" id="KW-0436">Ligase</keyword>
<dbReference type="InterPro" id="IPR036565">
    <property type="entry name" value="Mur-like_cat_sf"/>
</dbReference>
<dbReference type="GO" id="GO:0005739">
    <property type="term" value="C:mitochondrion"/>
    <property type="evidence" value="ECO:0007669"/>
    <property type="project" value="TreeGrafter"/>
</dbReference>
<name>A0A2P5I586_DIAHE</name>
<reference evidence="8" key="1">
    <citation type="submission" date="2017-09" db="EMBL/GenBank/DDBJ databases">
        <title>Polyketide synthases of a Diaporthe helianthi virulent isolate.</title>
        <authorList>
            <person name="Baroncelli R."/>
        </authorList>
    </citation>
    <scope>NUCLEOTIDE SEQUENCE [LARGE SCALE GENOMIC DNA]</scope>
    <source>
        <strain evidence="8">7/96</strain>
    </source>
</reference>
<evidence type="ECO:0000313" key="8">
    <source>
        <dbReference type="EMBL" id="POS77665.1"/>
    </source>
</evidence>
<dbReference type="InterPro" id="IPR001645">
    <property type="entry name" value="Folylpolyglutamate_synth"/>
</dbReference>
<protein>
    <submittedName>
        <fullName evidence="8">Dihydrofolate synthetase Fol3</fullName>
    </submittedName>
</protein>
<dbReference type="AlphaFoldDB" id="A0A2P5I586"/>
<dbReference type="FunCoup" id="A0A2P5I586">
    <property type="interactions" value="199"/>
</dbReference>
<dbReference type="PANTHER" id="PTHR11136">
    <property type="entry name" value="FOLYLPOLYGLUTAMATE SYNTHASE-RELATED"/>
    <property type="match status" value="1"/>
</dbReference>
<dbReference type="InterPro" id="IPR013221">
    <property type="entry name" value="Mur_ligase_cen"/>
</dbReference>
<organism evidence="8 9">
    <name type="scientific">Diaporthe helianthi</name>
    <dbReference type="NCBI Taxonomy" id="158607"/>
    <lineage>
        <taxon>Eukaryota</taxon>
        <taxon>Fungi</taxon>
        <taxon>Dikarya</taxon>
        <taxon>Ascomycota</taxon>
        <taxon>Pezizomycotina</taxon>
        <taxon>Sordariomycetes</taxon>
        <taxon>Sordariomycetidae</taxon>
        <taxon>Diaporthales</taxon>
        <taxon>Diaporthaceae</taxon>
        <taxon>Diaporthe</taxon>
    </lineage>
</organism>
<dbReference type="NCBIfam" id="TIGR01499">
    <property type="entry name" value="folC"/>
    <property type="match status" value="1"/>
</dbReference>
<dbReference type="PANTHER" id="PTHR11136:SF0">
    <property type="entry name" value="DIHYDROFOLATE SYNTHETASE-RELATED"/>
    <property type="match status" value="1"/>
</dbReference>
<dbReference type="Gene3D" id="3.90.190.20">
    <property type="entry name" value="Mur ligase, C-terminal domain"/>
    <property type="match status" value="1"/>
</dbReference>
<evidence type="ECO:0000256" key="2">
    <source>
        <dbReference type="ARBA" id="ARBA00022598"/>
    </source>
</evidence>
<keyword evidence="9" id="KW-1185">Reference proteome</keyword>
<proteinExistence type="inferred from homology"/>
<dbReference type="GO" id="GO:0005524">
    <property type="term" value="F:ATP binding"/>
    <property type="evidence" value="ECO:0007669"/>
    <property type="project" value="UniProtKB-KW"/>
</dbReference>
<keyword evidence="4" id="KW-0547">Nucleotide-binding</keyword>
<evidence type="ECO:0000259" key="7">
    <source>
        <dbReference type="Pfam" id="PF08245"/>
    </source>
</evidence>
<dbReference type="InParanoid" id="A0A2P5I586"/>
<evidence type="ECO:0000256" key="4">
    <source>
        <dbReference type="ARBA" id="ARBA00022741"/>
    </source>
</evidence>
<dbReference type="EMBL" id="MAVT02000251">
    <property type="protein sequence ID" value="POS77665.1"/>
    <property type="molecule type" value="Genomic_DNA"/>
</dbReference>
<feature type="domain" description="Mur ligase central" evidence="7">
    <location>
        <begin position="25"/>
        <end position="191"/>
    </location>
</feature>
<evidence type="ECO:0000256" key="5">
    <source>
        <dbReference type="ARBA" id="ARBA00022840"/>
    </source>
</evidence>
<gene>
    <name evidence="8" type="ORF">DHEL01_v203945</name>
</gene>
<accession>A0A2P5I586</accession>
<evidence type="ECO:0000256" key="1">
    <source>
        <dbReference type="ARBA" id="ARBA00008276"/>
    </source>
</evidence>
<dbReference type="SUPFAM" id="SSF53623">
    <property type="entry name" value="MurD-like peptide ligases, catalytic domain"/>
    <property type="match status" value="1"/>
</dbReference>
<dbReference type="Gene3D" id="3.40.1190.10">
    <property type="entry name" value="Mur-like, catalytic domain"/>
    <property type="match status" value="1"/>
</dbReference>
<dbReference type="InterPro" id="IPR036615">
    <property type="entry name" value="Mur_ligase_C_dom_sf"/>
</dbReference>
<dbReference type="Proteomes" id="UP000094444">
    <property type="component" value="Unassembled WGS sequence"/>
</dbReference>
<dbReference type="UniPathway" id="UPA00850"/>
<dbReference type="SUPFAM" id="SSF53244">
    <property type="entry name" value="MurD-like peptide ligases, peptide-binding domain"/>
    <property type="match status" value="1"/>
</dbReference>
<dbReference type="OrthoDB" id="5212574at2759"/>
<keyword evidence="6" id="KW-0460">Magnesium</keyword>
<comment type="caution">
    <text evidence="8">The sequence shown here is derived from an EMBL/GenBank/DDBJ whole genome shotgun (WGS) entry which is preliminary data.</text>
</comment>
<evidence type="ECO:0000256" key="6">
    <source>
        <dbReference type="ARBA" id="ARBA00022842"/>
    </source>
</evidence>
<sequence length="633" mass="69642">MIELGLSRITRLLQHTPQSWKAIHVAGTNGKGSTCAYLSAMLHASGRSCARFNSPHFIDRWDCITINEKPVSEKLFLDTERLVKERDRRDSIGASEFELLTATAFEIMEREKVEFGVIEVGMGGDLDATNAMSHKVLTVVTKIGLDHQFILGDTIQEIAKTKAGIMREKVACIVDQSNDPSVLQVIKEHAKTVGAEVVFPSEVTSLKTALSQAGFEPHQIQNIANALEAFRRACPNEDVALERWLPTIKQARLPGRLQTVKIPPGGKEILLDGAHNVQSAEVLAAYINKHLRRGGRPITWVLAASQGKDVKGILEVIIQPGDLTTATRFGPVDGMPWVRPQEPEEILNAAAQCGAKILDSHDDTADLSKALGSALDEAHLIIVCGHAIWTGGPSNGLDETEWIIEDWKKGETPTYTEHVKAGLTALGRDNRAMLVFSGGPTNASTAISEARSYANLAAANNYWGLLGSTPPASSTSPARSHHLSPIPLHPRIECEERALDSYQNILFSIIQFWRSTSLWPSSLTIVSHAFKRRRLAEAHCSAIAFPLDRVQFVGFNPPGVPDVVDREEDAVDEWLKDPQGQSDSLKSKRARRNPWGVPQTLFMDEDERQRSRIVTNLLEDGEEILGEDGPLHR</sequence>
<keyword evidence="5" id="KW-0067">ATP-binding</keyword>
<dbReference type="GO" id="GO:0004326">
    <property type="term" value="F:tetrahydrofolylpolyglutamate synthase activity"/>
    <property type="evidence" value="ECO:0007669"/>
    <property type="project" value="InterPro"/>
</dbReference>
<evidence type="ECO:0000313" key="9">
    <source>
        <dbReference type="Proteomes" id="UP000094444"/>
    </source>
</evidence>
<evidence type="ECO:0000256" key="3">
    <source>
        <dbReference type="ARBA" id="ARBA00022723"/>
    </source>
</evidence>
<dbReference type="STRING" id="158607.A0A2P5I586"/>
<dbReference type="Pfam" id="PF08245">
    <property type="entry name" value="Mur_ligase_M"/>
    <property type="match status" value="1"/>
</dbReference>